<proteinExistence type="predicted"/>
<dbReference type="OrthoDB" id="26539at2759"/>
<keyword evidence="1" id="KW-0175">Coiled coil</keyword>
<dbReference type="SUPFAM" id="SSF103657">
    <property type="entry name" value="BAR/IMD domain-like"/>
    <property type="match status" value="1"/>
</dbReference>
<accession>A0A1J4JWL3</accession>
<evidence type="ECO:0000313" key="3">
    <source>
        <dbReference type="Proteomes" id="UP000179807"/>
    </source>
</evidence>
<dbReference type="VEuPathDB" id="TrichDB:TRFO_31415"/>
<gene>
    <name evidence="2" type="ORF">TRFO_31415</name>
</gene>
<evidence type="ECO:0008006" key="4">
    <source>
        <dbReference type="Google" id="ProtNLM"/>
    </source>
</evidence>
<reference evidence="2" key="1">
    <citation type="submission" date="2016-10" db="EMBL/GenBank/DDBJ databases">
        <authorList>
            <person name="Benchimol M."/>
            <person name="Almeida L.G."/>
            <person name="Vasconcelos A.T."/>
            <person name="Perreira-Neves A."/>
            <person name="Rosa I.A."/>
            <person name="Tasca T."/>
            <person name="Bogo M.R."/>
            <person name="de Souza W."/>
        </authorList>
    </citation>
    <scope>NUCLEOTIDE SEQUENCE [LARGE SCALE GENOMIC DNA]</scope>
    <source>
        <strain evidence="2">K</strain>
    </source>
</reference>
<evidence type="ECO:0000256" key="1">
    <source>
        <dbReference type="SAM" id="Coils"/>
    </source>
</evidence>
<keyword evidence="3" id="KW-1185">Reference proteome</keyword>
<evidence type="ECO:0000313" key="2">
    <source>
        <dbReference type="EMBL" id="OHT01677.1"/>
    </source>
</evidence>
<dbReference type="EMBL" id="MLAK01000900">
    <property type="protein sequence ID" value="OHT01677.1"/>
    <property type="molecule type" value="Genomic_DNA"/>
</dbReference>
<protein>
    <recommendedName>
        <fullName evidence="4">SH3 domain-containing protein</fullName>
    </recommendedName>
</protein>
<dbReference type="AlphaFoldDB" id="A0A1J4JWL3"/>
<sequence>MQKYYFLSKSDFETKKMTEDALYESNFKEILAAKERMVTLLDHICHSIQSSSLIISDAVAKTTQISYQLPIKGHKKGFFFKAKAIKEIPNMESQFSPIWEKFFKTIIPHPGLKQINENVIVEVVQKVTKVKEEYEKRMNDAENSVLEANQKLKLAEENKNKTYSIYSNLVKQIEEIKTKLQPSNSTAKNQDYTQKLNSQLNELKSQYSQVLQNSISAHNDYNDQRLNYSTAIESALLVFEESDKIAYEKVHEISIILCTLLKNFDKSKHQALDQLSNILLKPEEYHDFDTYCSDNNITIIPEEEFVKVKYVPEKLPFDVYDFVSPEKLYSNDTSSFQAKVIKDFKGKKGQEYHISVGQIVTVIKRKASNMKIIFPEINGTGYVPSKCLEKIEGSHKFLMKITDNYTDNTSGLSLKKNSVVVIKNTSQNQSQFINEYHECGEIPVQYLVKM</sequence>
<name>A0A1J4JWL3_9EUKA</name>
<dbReference type="SUPFAM" id="SSF50044">
    <property type="entry name" value="SH3-domain"/>
    <property type="match status" value="1"/>
</dbReference>
<organism evidence="2 3">
    <name type="scientific">Tritrichomonas foetus</name>
    <dbReference type="NCBI Taxonomy" id="1144522"/>
    <lineage>
        <taxon>Eukaryota</taxon>
        <taxon>Metamonada</taxon>
        <taxon>Parabasalia</taxon>
        <taxon>Tritrichomonadida</taxon>
        <taxon>Tritrichomonadidae</taxon>
        <taxon>Tritrichomonas</taxon>
    </lineage>
</organism>
<dbReference type="Proteomes" id="UP000179807">
    <property type="component" value="Unassembled WGS sequence"/>
</dbReference>
<dbReference type="Gene3D" id="1.20.1270.60">
    <property type="entry name" value="Arfaptin homology (AH) domain/BAR domain"/>
    <property type="match status" value="1"/>
</dbReference>
<comment type="caution">
    <text evidence="2">The sequence shown here is derived from an EMBL/GenBank/DDBJ whole genome shotgun (WGS) entry which is preliminary data.</text>
</comment>
<dbReference type="InterPro" id="IPR027267">
    <property type="entry name" value="AH/BAR_dom_sf"/>
</dbReference>
<feature type="coiled-coil region" evidence="1">
    <location>
        <begin position="124"/>
        <end position="158"/>
    </location>
</feature>
<dbReference type="GeneID" id="94842629"/>
<dbReference type="InterPro" id="IPR036028">
    <property type="entry name" value="SH3-like_dom_sf"/>
</dbReference>
<dbReference type="RefSeq" id="XP_068354813.1">
    <property type="nucleotide sequence ID" value="XM_068507925.1"/>
</dbReference>